<evidence type="ECO:0000259" key="1">
    <source>
        <dbReference type="Pfam" id="PF08241"/>
    </source>
</evidence>
<dbReference type="EMBL" id="AP024169">
    <property type="protein sequence ID" value="BCN31660.1"/>
    <property type="molecule type" value="Genomic_DNA"/>
</dbReference>
<evidence type="ECO:0000313" key="3">
    <source>
        <dbReference type="Proteomes" id="UP000595897"/>
    </source>
</evidence>
<protein>
    <recommendedName>
        <fullName evidence="1">Methyltransferase type 11 domain-containing protein</fullName>
    </recommendedName>
</protein>
<dbReference type="RefSeq" id="WP_271712765.1">
    <property type="nucleotide sequence ID" value="NZ_AP024169.1"/>
</dbReference>
<dbReference type="Pfam" id="PF08241">
    <property type="entry name" value="Methyltransf_11"/>
    <property type="match status" value="1"/>
</dbReference>
<dbReference type="Gene3D" id="3.40.50.150">
    <property type="entry name" value="Vaccinia Virus protein VP39"/>
    <property type="match status" value="1"/>
</dbReference>
<gene>
    <name evidence="2" type="ORF">bsdtb5_29550</name>
</gene>
<dbReference type="Proteomes" id="UP000595897">
    <property type="component" value="Chromosome"/>
</dbReference>
<dbReference type="KEGG" id="ahb:bsdtb5_29550"/>
<keyword evidence="3" id="KW-1185">Reference proteome</keyword>
<dbReference type="GO" id="GO:0008757">
    <property type="term" value="F:S-adenosylmethionine-dependent methyltransferase activity"/>
    <property type="evidence" value="ECO:0007669"/>
    <property type="project" value="InterPro"/>
</dbReference>
<dbReference type="InterPro" id="IPR013216">
    <property type="entry name" value="Methyltransf_11"/>
</dbReference>
<organism evidence="2 3">
    <name type="scientific">Anaeromicropila herbilytica</name>
    <dbReference type="NCBI Taxonomy" id="2785025"/>
    <lineage>
        <taxon>Bacteria</taxon>
        <taxon>Bacillati</taxon>
        <taxon>Bacillota</taxon>
        <taxon>Clostridia</taxon>
        <taxon>Lachnospirales</taxon>
        <taxon>Lachnospiraceae</taxon>
        <taxon>Anaeromicropila</taxon>
    </lineage>
</organism>
<dbReference type="InterPro" id="IPR029063">
    <property type="entry name" value="SAM-dependent_MTases_sf"/>
</dbReference>
<feature type="domain" description="Methyltransferase type 11" evidence="1">
    <location>
        <begin position="66"/>
        <end position="158"/>
    </location>
</feature>
<proteinExistence type="predicted"/>
<evidence type="ECO:0000313" key="2">
    <source>
        <dbReference type="EMBL" id="BCN31660.1"/>
    </source>
</evidence>
<dbReference type="AlphaFoldDB" id="A0A7R7EMG2"/>
<name>A0A7R7EMG2_9FIRM</name>
<dbReference type="CDD" id="cd02440">
    <property type="entry name" value="AdoMet_MTases"/>
    <property type="match status" value="1"/>
</dbReference>
<dbReference type="SUPFAM" id="SSF53335">
    <property type="entry name" value="S-adenosyl-L-methionine-dependent methyltransferases"/>
    <property type="match status" value="1"/>
</dbReference>
<reference evidence="2 3" key="1">
    <citation type="submission" date="2020-11" db="EMBL/GenBank/DDBJ databases">
        <title>Draft genome sequencing of a Lachnospiraceae strain isolated from anoxic soil subjected to BSD treatment.</title>
        <authorList>
            <person name="Uek A."/>
            <person name="Tonouchi A."/>
        </authorList>
    </citation>
    <scope>NUCLEOTIDE SEQUENCE [LARGE SCALE GENOMIC DNA]</scope>
    <source>
        <strain evidence="2 3">TB5</strain>
    </source>
</reference>
<sequence length="260" mass="29855">MEEWLLQVKDSWNETANSDWYQSLRTDEKIAELVKNPAIAFHPAVYNLIHKYIPNLKGKRVLLPSSGDNHAAIAFALLGAEVTSADISDKQLAYAQEIANKLNLNIRFICDDTMQLSNIENNSFDLVYTSNGTHSWIADLGLMYRNINRVLKTSGFSIMYDIHPFNRPFSGEAWKNPHIVKPYEETMPHCHWRVQDLVNAMVSAQLSIKEIEELQAVNASFWFFYDELVKQNPEELININNWEQNPMAALPAWISIVSQK</sequence>
<accession>A0A7R7EMG2</accession>